<evidence type="ECO:0000313" key="2">
    <source>
        <dbReference type="EMBL" id="KRY57458.1"/>
    </source>
</evidence>
<dbReference type="STRING" id="45882.A0A0V1D8G2"/>
<keyword evidence="1" id="KW-1133">Transmembrane helix</keyword>
<feature type="transmembrane region" description="Helical" evidence="1">
    <location>
        <begin position="413"/>
        <end position="433"/>
    </location>
</feature>
<name>A0A0V1D8G2_TRIBR</name>
<dbReference type="Gene3D" id="1.20.1070.10">
    <property type="entry name" value="Rhodopsin 7-helix transmembrane proteins"/>
    <property type="match status" value="1"/>
</dbReference>
<feature type="transmembrane region" description="Helical" evidence="1">
    <location>
        <begin position="631"/>
        <end position="651"/>
    </location>
</feature>
<feature type="transmembrane region" description="Helical" evidence="1">
    <location>
        <begin position="591"/>
        <end position="611"/>
    </location>
</feature>
<dbReference type="Proteomes" id="UP000054653">
    <property type="component" value="Unassembled WGS sequence"/>
</dbReference>
<feature type="transmembrane region" description="Helical" evidence="1">
    <location>
        <begin position="315"/>
        <end position="332"/>
    </location>
</feature>
<dbReference type="AlphaFoldDB" id="A0A0V1D8G2"/>
<organism evidence="2 3">
    <name type="scientific">Trichinella britovi</name>
    <name type="common">Parasitic roundworm</name>
    <dbReference type="NCBI Taxonomy" id="45882"/>
    <lineage>
        <taxon>Eukaryota</taxon>
        <taxon>Metazoa</taxon>
        <taxon>Ecdysozoa</taxon>
        <taxon>Nematoda</taxon>
        <taxon>Enoplea</taxon>
        <taxon>Dorylaimia</taxon>
        <taxon>Trichinellida</taxon>
        <taxon>Trichinellidae</taxon>
        <taxon>Trichinella</taxon>
    </lineage>
</organism>
<feature type="transmembrane region" description="Helical" evidence="1">
    <location>
        <begin position="232"/>
        <end position="256"/>
    </location>
</feature>
<evidence type="ECO:0008006" key="4">
    <source>
        <dbReference type="Google" id="ProtNLM"/>
    </source>
</evidence>
<feature type="transmembrane region" description="Helical" evidence="1">
    <location>
        <begin position="353"/>
        <end position="369"/>
    </location>
</feature>
<feature type="transmembrane region" description="Helical" evidence="1">
    <location>
        <begin position="529"/>
        <end position="557"/>
    </location>
</feature>
<keyword evidence="1" id="KW-0472">Membrane</keyword>
<keyword evidence="3" id="KW-1185">Reference proteome</keyword>
<dbReference type="SUPFAM" id="SSF81321">
    <property type="entry name" value="Family A G protein-coupled receptor-like"/>
    <property type="match status" value="1"/>
</dbReference>
<feature type="transmembrane region" description="Helical" evidence="1">
    <location>
        <begin position="185"/>
        <end position="205"/>
    </location>
</feature>
<dbReference type="EMBL" id="JYDI01000031">
    <property type="protein sequence ID" value="KRY57458.1"/>
    <property type="molecule type" value="Genomic_DNA"/>
</dbReference>
<feature type="transmembrane region" description="Helical" evidence="1">
    <location>
        <begin position="68"/>
        <end position="90"/>
    </location>
</feature>
<feature type="transmembrane region" description="Helical" evidence="1">
    <location>
        <begin position="277"/>
        <end position="295"/>
    </location>
</feature>
<keyword evidence="1" id="KW-0812">Transmembrane</keyword>
<protein>
    <recommendedName>
        <fullName evidence="4">G-protein coupled receptors family 1 profile domain-containing protein</fullName>
    </recommendedName>
</protein>
<evidence type="ECO:0000313" key="3">
    <source>
        <dbReference type="Proteomes" id="UP000054653"/>
    </source>
</evidence>
<reference evidence="2 3" key="1">
    <citation type="submission" date="2015-01" db="EMBL/GenBank/DDBJ databases">
        <title>Evolution of Trichinella species and genotypes.</title>
        <authorList>
            <person name="Korhonen P.K."/>
            <person name="Edoardo P."/>
            <person name="Giuseppe L.R."/>
            <person name="Gasser R.B."/>
        </authorList>
    </citation>
    <scope>NUCLEOTIDE SEQUENCE [LARGE SCALE GENOMIC DNA]</scope>
    <source>
        <strain evidence="2">ISS120</strain>
    </source>
</reference>
<dbReference type="OrthoDB" id="5916187at2759"/>
<proteinExistence type="predicted"/>
<evidence type="ECO:0000256" key="1">
    <source>
        <dbReference type="SAM" id="Phobius"/>
    </source>
</evidence>
<feature type="transmembrane region" description="Helical" evidence="1">
    <location>
        <begin position="381"/>
        <end position="406"/>
    </location>
</feature>
<accession>A0A0V1D8G2</accession>
<feature type="transmembrane region" description="Helical" evidence="1">
    <location>
        <begin position="102"/>
        <end position="125"/>
    </location>
</feature>
<dbReference type="OMA" id="MANIMYN"/>
<dbReference type="CDD" id="cd00637">
    <property type="entry name" value="7tm_classA_rhodopsin-like"/>
    <property type="match status" value="1"/>
</dbReference>
<comment type="caution">
    <text evidence="2">The sequence shown here is derived from an EMBL/GenBank/DDBJ whole genome shotgun (WGS) entry which is preliminary data.</text>
</comment>
<sequence>MTTKRFRGAVEAVDLTTHAIDNAYFKNFMLILENQCKNFNCEWNDSSVQIKNTSEHGIVYEVDYKSTWVVYVVFGITDFIMNMLLTFLVVKDHSLKKMKKYLTGYAIGSALTGCAFAWLNLRLLLNHKNLILITTLQCMVHNLDLTLLQVGESCISLCIFAMSVDRFVAIHWPRIVQTYGNKVSNGLWIFALVFVGIDTIASWLFSVRFSEPQYVVLSSCLYKFTVDKAYYIIHYSICALLGYITIALYAFVMFSVKKKRSESDHVRSIQLKREAVIMRRVLILVISTFFLQNLPETLHLIDIFTPWIRLLPEDIFLMKCISLSLYANIYMLTHRKVTNAIKRALSKCSYRNVAQFYLLRSMTFAYIRSSVEESPNFNLGLSSACIALGTLGIGSSVILIIVNIIVGERHADLVFISMLSYSNLLSSMANIMYNSKQISLLQSGEVAAVTVSKCLTTTPHISFFLFTQDMSLYSTIAMGVERMAQTTSQNFQPQFSSYYIIVYWNGALKQYDKFVSPFCSFRECFPENYYFILAVTQFSLQILAICIFCTIPVLLCFQRSGTIYVFTQNVTRMVISVPFHNQHPVERRERAITYSILVVIALNTVTHFIPWCFELFYMQAYSAPLRAMIRILQSTYPTLAAVIYLSIHPVLKQHTIKLFPFMKHFLVFTKRIAVHPQ</sequence>
<gene>
    <name evidence="2" type="ORF">T03_15298</name>
</gene>